<gene>
    <name evidence="2" type="ORF">IW245_006786</name>
</gene>
<feature type="transmembrane region" description="Helical" evidence="1">
    <location>
        <begin position="99"/>
        <end position="117"/>
    </location>
</feature>
<keyword evidence="1" id="KW-0472">Membrane</keyword>
<dbReference type="EMBL" id="JADOUF010000001">
    <property type="protein sequence ID" value="MBG6140592.1"/>
    <property type="molecule type" value="Genomic_DNA"/>
</dbReference>
<proteinExistence type="predicted"/>
<dbReference type="RefSeq" id="WP_197007123.1">
    <property type="nucleotide sequence ID" value="NZ_BONS01000005.1"/>
</dbReference>
<keyword evidence="1" id="KW-1133">Transmembrane helix</keyword>
<keyword evidence="1" id="KW-0812">Transmembrane</keyword>
<sequence length="146" mass="14785">MSSETERNEPDHVAGFGSALGLADADAPAVDPNASFRTRLALAVGSEGRRGARDFSAPPPQRILAAVSVWAFVLALGGIVVGLAALVRIIAGAPGWFEPVIILVGILGMGFTVAGFVTVNRALIPWAVLGAGTLTLIVGAILTASA</sequence>
<comment type="caution">
    <text evidence="2">The sequence shown here is derived from an EMBL/GenBank/DDBJ whole genome shotgun (WGS) entry which is preliminary data.</text>
</comment>
<accession>A0A8J7KTC7</accession>
<organism evidence="2 3">
    <name type="scientific">Longispora fulva</name>
    <dbReference type="NCBI Taxonomy" id="619741"/>
    <lineage>
        <taxon>Bacteria</taxon>
        <taxon>Bacillati</taxon>
        <taxon>Actinomycetota</taxon>
        <taxon>Actinomycetes</taxon>
        <taxon>Micromonosporales</taxon>
        <taxon>Micromonosporaceae</taxon>
        <taxon>Longispora</taxon>
    </lineage>
</organism>
<evidence type="ECO:0000313" key="3">
    <source>
        <dbReference type="Proteomes" id="UP000622552"/>
    </source>
</evidence>
<protein>
    <submittedName>
        <fullName evidence="2">Uncharacterized protein</fullName>
    </submittedName>
</protein>
<feature type="transmembrane region" description="Helical" evidence="1">
    <location>
        <begin position="123"/>
        <end position="144"/>
    </location>
</feature>
<feature type="transmembrane region" description="Helical" evidence="1">
    <location>
        <begin position="63"/>
        <end position="87"/>
    </location>
</feature>
<evidence type="ECO:0000256" key="1">
    <source>
        <dbReference type="SAM" id="Phobius"/>
    </source>
</evidence>
<name>A0A8J7KTC7_9ACTN</name>
<dbReference type="Proteomes" id="UP000622552">
    <property type="component" value="Unassembled WGS sequence"/>
</dbReference>
<evidence type="ECO:0000313" key="2">
    <source>
        <dbReference type="EMBL" id="MBG6140592.1"/>
    </source>
</evidence>
<keyword evidence="3" id="KW-1185">Reference proteome</keyword>
<reference evidence="2" key="1">
    <citation type="submission" date="2020-11" db="EMBL/GenBank/DDBJ databases">
        <title>Sequencing the genomes of 1000 actinobacteria strains.</title>
        <authorList>
            <person name="Klenk H.-P."/>
        </authorList>
    </citation>
    <scope>NUCLEOTIDE SEQUENCE</scope>
    <source>
        <strain evidence="2">DSM 45356</strain>
    </source>
</reference>
<dbReference type="AlphaFoldDB" id="A0A8J7KTC7"/>